<dbReference type="InterPro" id="IPR036291">
    <property type="entry name" value="NAD(P)-bd_dom_sf"/>
</dbReference>
<dbReference type="AlphaFoldDB" id="A0AAP4D4Q9"/>
<comment type="pathway">
    <text evidence="1">Bacterial outer membrane biogenesis; LPS O-antigen biosynthesis.</text>
</comment>
<evidence type="ECO:0000256" key="1">
    <source>
        <dbReference type="ARBA" id="ARBA00005125"/>
    </source>
</evidence>
<evidence type="ECO:0000313" key="6">
    <source>
        <dbReference type="Proteomes" id="UP001301140"/>
    </source>
</evidence>
<comment type="similarity">
    <text evidence="2">Belongs to the NAD(P)-dependent epimerase/dehydratase family.</text>
</comment>
<dbReference type="InterPro" id="IPR013445">
    <property type="entry name" value="CDP_4_6_deHydtase"/>
</dbReference>
<accession>A0AAP4D4Q9</accession>
<feature type="compositionally biased region" description="Basic and acidic residues" evidence="3">
    <location>
        <begin position="365"/>
        <end position="375"/>
    </location>
</feature>
<dbReference type="PANTHER" id="PTHR43000">
    <property type="entry name" value="DTDP-D-GLUCOSE 4,6-DEHYDRATASE-RELATED"/>
    <property type="match status" value="1"/>
</dbReference>
<evidence type="ECO:0000313" key="5">
    <source>
        <dbReference type="EMBL" id="MDF1586507.1"/>
    </source>
</evidence>
<dbReference type="Gene3D" id="3.40.50.720">
    <property type="entry name" value="NAD(P)-binding Rossmann-like Domain"/>
    <property type="match status" value="1"/>
</dbReference>
<dbReference type="Proteomes" id="UP001301140">
    <property type="component" value="Unassembled WGS sequence"/>
</dbReference>
<dbReference type="EMBL" id="JARGEQ010000090">
    <property type="protein sequence ID" value="MDF1586507.1"/>
    <property type="molecule type" value="Genomic_DNA"/>
</dbReference>
<organism evidence="5 6">
    <name type="scientific">Marinimicrococcus flavescens</name>
    <dbReference type="NCBI Taxonomy" id="3031815"/>
    <lineage>
        <taxon>Bacteria</taxon>
        <taxon>Pseudomonadati</taxon>
        <taxon>Pseudomonadota</taxon>
        <taxon>Alphaproteobacteria</taxon>
        <taxon>Geminicoccales</taxon>
        <taxon>Geminicoccaceae</taxon>
        <taxon>Marinimicrococcus</taxon>
    </lineage>
</organism>
<dbReference type="RefSeq" id="WP_327788922.1">
    <property type="nucleotide sequence ID" value="NZ_JARGEQ010000090.1"/>
</dbReference>
<dbReference type="Pfam" id="PF01370">
    <property type="entry name" value="Epimerase"/>
    <property type="match status" value="1"/>
</dbReference>
<dbReference type="NCBIfam" id="TIGR02622">
    <property type="entry name" value="CDP_4_6_dhtase"/>
    <property type="match status" value="1"/>
</dbReference>
<evidence type="ECO:0000259" key="4">
    <source>
        <dbReference type="Pfam" id="PF01370"/>
    </source>
</evidence>
<dbReference type="InterPro" id="IPR001509">
    <property type="entry name" value="Epimerase_deHydtase"/>
</dbReference>
<evidence type="ECO:0000256" key="2">
    <source>
        <dbReference type="ARBA" id="ARBA00007637"/>
    </source>
</evidence>
<dbReference type="GO" id="GO:0047733">
    <property type="term" value="F:CDP-glucose 4,6-dehydratase activity"/>
    <property type="evidence" value="ECO:0007669"/>
    <property type="project" value="UniProtKB-EC"/>
</dbReference>
<comment type="caution">
    <text evidence="5">The sequence shown here is derived from an EMBL/GenBank/DDBJ whole genome shotgun (WGS) entry which is preliminary data.</text>
</comment>
<reference evidence="5 6" key="1">
    <citation type="submission" date="2023-03" db="EMBL/GenBank/DDBJ databases">
        <title>YIM 152171 draft genome.</title>
        <authorList>
            <person name="Yang Z."/>
        </authorList>
    </citation>
    <scope>NUCLEOTIDE SEQUENCE [LARGE SCALE GENOMIC DNA]</scope>
    <source>
        <strain evidence="5 6">YIM 152171</strain>
    </source>
</reference>
<feature type="region of interest" description="Disordered" evidence="3">
    <location>
        <begin position="353"/>
        <end position="375"/>
    </location>
</feature>
<name>A0AAP4D4Q9_9PROT</name>
<dbReference type="SUPFAM" id="SSF51735">
    <property type="entry name" value="NAD(P)-binding Rossmann-fold domains"/>
    <property type="match status" value="1"/>
</dbReference>
<sequence length="375" mass="40446">MRWDPSFWQGRRVLVTGHTGFKGAWLAAWLDRLGAAVTGLALPPSGEPALFDALALGQRVGSVTGDVREAALVTRVLRQEAPEIVFHLAGQSIVLTGLEDPLGTFETNVVGTVNLLQAVRATPSVRAVVVVTSDKCYRQPHGACREGDALGGEDPYSASKAAAELVVGAYRSCFLQAAQGRGLATARAGNVIGAGDFSAHRLVPDLVRACMEGRPPILRQPGAIRPWQHVLDALWGYLLLGEALHHAPVRFSTAWNFGPPPGSEWSVARLAAAFSRRLGADAWRETGAASPHEAACQRLTPERARRRLGWQTLLPLEEAADWTVEGYRGLLEGQTAWLDAQIDRYVERARGKTPVRRARAGSDSAEDRHALARTG</sequence>
<feature type="domain" description="NAD-dependent epimerase/dehydratase" evidence="4">
    <location>
        <begin position="13"/>
        <end position="243"/>
    </location>
</feature>
<keyword evidence="6" id="KW-1185">Reference proteome</keyword>
<protein>
    <submittedName>
        <fullName evidence="5">CDP-glucose 4,6-dehydratase</fullName>
        <ecNumber evidence="5">4.2.1.45</ecNumber>
    </submittedName>
</protein>
<dbReference type="Gene3D" id="3.90.25.10">
    <property type="entry name" value="UDP-galactose 4-epimerase, domain 1"/>
    <property type="match status" value="1"/>
</dbReference>
<evidence type="ECO:0000256" key="3">
    <source>
        <dbReference type="SAM" id="MobiDB-lite"/>
    </source>
</evidence>
<proteinExistence type="inferred from homology"/>
<gene>
    <name evidence="5" type="primary">rfbG</name>
    <name evidence="5" type="ORF">PZ740_08935</name>
</gene>
<keyword evidence="5" id="KW-0456">Lyase</keyword>
<dbReference type="EC" id="4.2.1.45" evidence="5"/>